<evidence type="ECO:0000313" key="3">
    <source>
        <dbReference type="Proteomes" id="UP001220395"/>
    </source>
</evidence>
<organism evidence="2 3">
    <name type="scientific">Sphingomonas naphthae</name>
    <dbReference type="NCBI Taxonomy" id="1813468"/>
    <lineage>
        <taxon>Bacteria</taxon>
        <taxon>Pseudomonadati</taxon>
        <taxon>Pseudomonadota</taxon>
        <taxon>Alphaproteobacteria</taxon>
        <taxon>Sphingomonadales</taxon>
        <taxon>Sphingomonadaceae</taxon>
        <taxon>Sphingomonas</taxon>
    </lineage>
</organism>
<evidence type="ECO:0000256" key="1">
    <source>
        <dbReference type="SAM" id="MobiDB-lite"/>
    </source>
</evidence>
<feature type="compositionally biased region" description="Low complexity" evidence="1">
    <location>
        <begin position="64"/>
        <end position="90"/>
    </location>
</feature>
<dbReference type="RefSeq" id="WP_273690546.1">
    <property type="nucleotide sequence ID" value="NZ_CP117411.1"/>
</dbReference>
<keyword evidence="3" id="KW-1185">Reference proteome</keyword>
<accession>A0ABY7TP84</accession>
<protein>
    <submittedName>
        <fullName evidence="2">Uncharacterized protein</fullName>
    </submittedName>
</protein>
<reference evidence="2 3" key="1">
    <citation type="submission" date="2023-02" db="EMBL/GenBank/DDBJ databases">
        <title>Genome sequence of Sphingomonas naphthae.</title>
        <authorList>
            <person name="Kim S."/>
            <person name="Heo J."/>
            <person name="Kwon S.-W."/>
        </authorList>
    </citation>
    <scope>NUCLEOTIDE SEQUENCE [LARGE SCALE GENOMIC DNA]</scope>
    <source>
        <strain evidence="2 3">KACC 18716</strain>
    </source>
</reference>
<name>A0ABY7TP84_9SPHN</name>
<dbReference type="Proteomes" id="UP001220395">
    <property type="component" value="Chromosome"/>
</dbReference>
<feature type="region of interest" description="Disordered" evidence="1">
    <location>
        <begin position="50"/>
        <end position="100"/>
    </location>
</feature>
<evidence type="ECO:0000313" key="2">
    <source>
        <dbReference type="EMBL" id="WCT75035.1"/>
    </source>
</evidence>
<dbReference type="EMBL" id="CP117411">
    <property type="protein sequence ID" value="WCT75035.1"/>
    <property type="molecule type" value="Genomic_DNA"/>
</dbReference>
<gene>
    <name evidence="2" type="ORF">PQ455_07420</name>
</gene>
<proteinExistence type="predicted"/>
<sequence>MKRHAVALRAFTHADDSFQAGQTILNMEPTRFTDWSAPGVDLVREATEAEVAKAKGGKPTTANAPRTMPTTKRPAKKAAPAPAPVAELAPLPIPEGDATL</sequence>